<accession>F4R6P7</accession>
<keyword evidence="1" id="KW-0285">Flavoprotein</keyword>
<dbReference type="PANTHER" id="PTHR47429:SF2">
    <property type="entry name" value="PROTEIN TWIN LOV 1"/>
    <property type="match status" value="1"/>
</dbReference>
<name>F4R6P7_MELLP</name>
<feature type="compositionally biased region" description="Basic and acidic residues" evidence="4">
    <location>
        <begin position="18"/>
        <end position="34"/>
    </location>
</feature>
<dbReference type="AlphaFoldDB" id="F4R6P7"/>
<dbReference type="HOGENOM" id="CLU_405502_0_0_1"/>
<feature type="region of interest" description="Disordered" evidence="4">
    <location>
        <begin position="466"/>
        <end position="541"/>
    </location>
</feature>
<evidence type="ECO:0000256" key="2">
    <source>
        <dbReference type="ARBA" id="ARBA00022643"/>
    </source>
</evidence>
<dbReference type="VEuPathDB" id="FungiDB:MELLADRAFT_101704"/>
<feature type="compositionally biased region" description="Basic and acidic residues" evidence="4">
    <location>
        <begin position="476"/>
        <end position="485"/>
    </location>
</feature>
<dbReference type="GeneID" id="18921451"/>
<dbReference type="EMBL" id="GL883091">
    <property type="protein sequence ID" value="EGG12424.1"/>
    <property type="molecule type" value="Genomic_DNA"/>
</dbReference>
<evidence type="ECO:0000256" key="3">
    <source>
        <dbReference type="ARBA" id="ARBA00022991"/>
    </source>
</evidence>
<dbReference type="Gene3D" id="3.30.450.20">
    <property type="entry name" value="PAS domain"/>
    <property type="match status" value="1"/>
</dbReference>
<evidence type="ECO:0000256" key="1">
    <source>
        <dbReference type="ARBA" id="ARBA00022630"/>
    </source>
</evidence>
<dbReference type="eggNOG" id="KOG0498">
    <property type="taxonomic scope" value="Eukaryota"/>
</dbReference>
<evidence type="ECO:0000313" key="6">
    <source>
        <dbReference type="Proteomes" id="UP000001072"/>
    </source>
</evidence>
<dbReference type="SUPFAM" id="SSF55785">
    <property type="entry name" value="PYP-like sensor domain (PAS domain)"/>
    <property type="match status" value="1"/>
</dbReference>
<feature type="region of interest" description="Disordered" evidence="4">
    <location>
        <begin position="144"/>
        <end position="165"/>
    </location>
</feature>
<dbReference type="InParanoid" id="F4R6P7"/>
<keyword evidence="6" id="KW-1185">Reference proteome</keyword>
<dbReference type="InterPro" id="IPR035965">
    <property type="entry name" value="PAS-like_dom_sf"/>
</dbReference>
<protein>
    <recommendedName>
        <fullName evidence="7">RGS domain-containing protein</fullName>
    </recommendedName>
</protein>
<gene>
    <name evidence="5" type="ORF">MELLADRAFT_101704</name>
</gene>
<dbReference type="PANTHER" id="PTHR47429">
    <property type="entry name" value="PROTEIN TWIN LOV 1"/>
    <property type="match status" value="1"/>
</dbReference>
<dbReference type="RefSeq" id="XP_007404799.1">
    <property type="nucleotide sequence ID" value="XM_007404737.1"/>
</dbReference>
<feature type="compositionally biased region" description="Polar residues" evidence="4">
    <location>
        <begin position="110"/>
        <end position="119"/>
    </location>
</feature>
<feature type="region of interest" description="Disordered" evidence="4">
    <location>
        <begin position="92"/>
        <end position="126"/>
    </location>
</feature>
<dbReference type="OrthoDB" id="447251at2759"/>
<keyword evidence="3" id="KW-0157">Chromophore</keyword>
<dbReference type="Proteomes" id="UP000001072">
    <property type="component" value="Unassembled WGS sequence"/>
</dbReference>
<proteinExistence type="predicted"/>
<feature type="region of interest" description="Disordered" evidence="4">
    <location>
        <begin position="1"/>
        <end position="66"/>
    </location>
</feature>
<evidence type="ECO:0008006" key="7">
    <source>
        <dbReference type="Google" id="ProtNLM"/>
    </source>
</evidence>
<keyword evidence="2" id="KW-0288">FMN</keyword>
<evidence type="ECO:0000256" key="4">
    <source>
        <dbReference type="SAM" id="MobiDB-lite"/>
    </source>
</evidence>
<sequence length="705" mass="77717">MPKLPSFVRRAANSTSDGRPRTAEGRPKTAEGRSKTAQASNPSSMLPEGSLSSIEASGPQGPFQQNLLPIQTYPSLEVFSHTLATRSMSELGRLDSPSYTSRAPHPMPNSPSTGMTSPLSDMDPHKLGEQNEVLDCVTALPNITKPKSSKSRRRMSLLSSDDENSYKVLEPPSLPRVVNLPHSQSADEVMKYLSKEVFVRLLENSPTREELRGWLVRLLSRHVLAAISSALPDIRAAYSKRWQDEQRTVQLARLVRKQCASLFNLYYQNQSGSNVIELPNAIREGTVQHLVTLSSSLEGPHLVKSQEWLVESLFESEFQRFIASKLVQRVKAQLTAPLSSNEDSQVAEFILLNPRLTGCPAMMVSPGFCTLTGPGTLKASINNIENAIREQKPCIQLMINYRQDGTAFYSLLDVVPLYDPKGEVTCKSIVLSCEIWVVLLEFDADNRLKNVTSNLDTFENLSSLILPDTNTTGPTKKAEESDNTKKQLTSENSKRSRFMRKTNGSGRDATTKKDWLTGIGRRKQKEDEGWSEEGSGTSHKLTVTSEDTVPAESPSMEYIPENFSSIYLKFLVFKIAKYGIIYATPSALSFLGLPAETKQEVYNSSILGTSFLHLIKGKNPKNTNTIRTRIIQAVEKPISDGFRLSNFRGLPTSSPCSLSYNQVPINAVGHKAAAFDSPSAKSALVHLTPLLDEGGNAAAYIAIFA</sequence>
<evidence type="ECO:0000313" key="5">
    <source>
        <dbReference type="EMBL" id="EGG12424.1"/>
    </source>
</evidence>
<organism evidence="6">
    <name type="scientific">Melampsora larici-populina (strain 98AG31 / pathotype 3-4-7)</name>
    <name type="common">Poplar leaf rust fungus</name>
    <dbReference type="NCBI Taxonomy" id="747676"/>
    <lineage>
        <taxon>Eukaryota</taxon>
        <taxon>Fungi</taxon>
        <taxon>Dikarya</taxon>
        <taxon>Basidiomycota</taxon>
        <taxon>Pucciniomycotina</taxon>
        <taxon>Pucciniomycetes</taxon>
        <taxon>Pucciniales</taxon>
        <taxon>Melampsoraceae</taxon>
        <taxon>Melampsora</taxon>
    </lineage>
</organism>
<feature type="compositionally biased region" description="Polar residues" evidence="4">
    <location>
        <begin position="35"/>
        <end position="55"/>
    </location>
</feature>
<reference evidence="6" key="1">
    <citation type="journal article" date="2011" name="Proc. Natl. Acad. Sci. U.S.A.">
        <title>Obligate biotrophy features unraveled by the genomic analysis of rust fungi.</title>
        <authorList>
            <person name="Duplessis S."/>
            <person name="Cuomo C.A."/>
            <person name="Lin Y.-C."/>
            <person name="Aerts A."/>
            <person name="Tisserant E."/>
            <person name="Veneault-Fourrey C."/>
            <person name="Joly D.L."/>
            <person name="Hacquard S."/>
            <person name="Amselem J."/>
            <person name="Cantarel B.L."/>
            <person name="Chiu R."/>
            <person name="Coutinho P.M."/>
            <person name="Feau N."/>
            <person name="Field M."/>
            <person name="Frey P."/>
            <person name="Gelhaye E."/>
            <person name="Goldberg J."/>
            <person name="Grabherr M.G."/>
            <person name="Kodira C.D."/>
            <person name="Kohler A."/>
            <person name="Kuees U."/>
            <person name="Lindquist E.A."/>
            <person name="Lucas S.M."/>
            <person name="Mago R."/>
            <person name="Mauceli E."/>
            <person name="Morin E."/>
            <person name="Murat C."/>
            <person name="Pangilinan J.L."/>
            <person name="Park R."/>
            <person name="Pearson M."/>
            <person name="Quesneville H."/>
            <person name="Rouhier N."/>
            <person name="Sakthikumar S."/>
            <person name="Salamov A.A."/>
            <person name="Schmutz J."/>
            <person name="Selles B."/>
            <person name="Shapiro H."/>
            <person name="Tanguay P."/>
            <person name="Tuskan G.A."/>
            <person name="Henrissat B."/>
            <person name="Van de Peer Y."/>
            <person name="Rouze P."/>
            <person name="Ellis J.G."/>
            <person name="Dodds P.N."/>
            <person name="Schein J.E."/>
            <person name="Zhong S."/>
            <person name="Hamelin R.C."/>
            <person name="Grigoriev I.V."/>
            <person name="Szabo L.J."/>
            <person name="Martin F."/>
        </authorList>
    </citation>
    <scope>NUCLEOTIDE SEQUENCE [LARGE SCALE GENOMIC DNA]</scope>
    <source>
        <strain evidence="6">98AG31 / pathotype 3-4-7</strain>
    </source>
</reference>
<dbReference type="KEGG" id="mlr:MELLADRAFT_101704"/>
<dbReference type="GO" id="GO:0005634">
    <property type="term" value="C:nucleus"/>
    <property type="evidence" value="ECO:0007669"/>
    <property type="project" value="TreeGrafter"/>
</dbReference>